<dbReference type="AlphaFoldDB" id="A0AAV9RTC2"/>
<comment type="similarity">
    <text evidence="1">Belongs to the FAM124 family.</text>
</comment>
<keyword evidence="5" id="KW-1185">Reference proteome</keyword>
<dbReference type="InterPro" id="IPR046365">
    <property type="entry name" value="FAM124_dom"/>
</dbReference>
<evidence type="ECO:0000313" key="5">
    <source>
        <dbReference type="Proteomes" id="UP001311232"/>
    </source>
</evidence>
<evidence type="ECO:0000256" key="1">
    <source>
        <dbReference type="ARBA" id="ARBA00006440"/>
    </source>
</evidence>
<evidence type="ECO:0000256" key="2">
    <source>
        <dbReference type="SAM" id="MobiDB-lite"/>
    </source>
</evidence>
<sequence>MEKPFTEDDCVDSGAETGGSDYSPLSSTSSELSMGEFQDPFLVSIHLITDPGQGKLLQHAADAVLAWVHPELQLFRVSERASNSQRPWPKRHQNGSASTGLQPTMAVILFLQEMYDGEKQILTLHRTLQRPPWCYHHTEKVSNGRSMLPLTACSQDFFILSPGTPVWAVRQVHYGKEIVRFTVYCRHENYIDMIRLYKLLLQRRVAQKKEDFCFFVVYSNPDMEIQLSFKRLPRGQNPAVLDSAVMEVRVRDVGVLVPLLPHPCSPISDIRWQTEDYDGNKVLLQVQGACLRSRQDPCYTAPTLAEPVSAPSSFTRTVTSHKSRRHQQRVTSRPRGHQTSHNSLPLACEEQDEQEEWSDQQHPDRLTSQWRGNHSGSQFSLPNLGSTSPYSTCNAPFPSSNLYNRSCSLKKRPSLIPPFRLNVDSLIGAEETDVDTGNKVNHGSGADLSVVSAYIKSSLPLTPRPLSAPPEDVRPPFSPDIPDNTYKSATLGRTPNSFSITSNPSTLLGTHLQSSSLSTSAAPSSSDVSINLSDSCSIISAPTEEADRVEEEQEFYI</sequence>
<feature type="region of interest" description="Disordered" evidence="2">
    <location>
        <begin position="1"/>
        <end position="31"/>
    </location>
</feature>
<dbReference type="PANTHER" id="PTHR14715:SF4">
    <property type="entry name" value="PROTEIN FAM124A"/>
    <property type="match status" value="1"/>
</dbReference>
<feature type="compositionally biased region" description="Basic residues" evidence="2">
    <location>
        <begin position="319"/>
        <end position="338"/>
    </location>
</feature>
<dbReference type="InterPro" id="IPR029380">
    <property type="entry name" value="FAM124"/>
</dbReference>
<feature type="compositionally biased region" description="Polar residues" evidence="2">
    <location>
        <begin position="366"/>
        <end position="383"/>
    </location>
</feature>
<feature type="region of interest" description="Disordered" evidence="2">
    <location>
        <begin position="302"/>
        <end position="383"/>
    </location>
</feature>
<dbReference type="EMBL" id="JAHHUM010001447">
    <property type="protein sequence ID" value="KAK5612200.1"/>
    <property type="molecule type" value="Genomic_DNA"/>
</dbReference>
<comment type="caution">
    <text evidence="4">The sequence shown here is derived from an EMBL/GenBank/DDBJ whole genome shotgun (WGS) entry which is preliminary data.</text>
</comment>
<dbReference type="Proteomes" id="UP001311232">
    <property type="component" value="Unassembled WGS sequence"/>
</dbReference>
<gene>
    <name evidence="4" type="ORF">CRENBAI_020900</name>
</gene>
<evidence type="ECO:0000313" key="4">
    <source>
        <dbReference type="EMBL" id="KAK5612200.1"/>
    </source>
</evidence>
<protein>
    <recommendedName>
        <fullName evidence="3">FAM124 domain-containing protein</fullName>
    </recommendedName>
</protein>
<organism evidence="4 5">
    <name type="scientific">Crenichthys baileyi</name>
    <name type="common">White River springfish</name>
    <dbReference type="NCBI Taxonomy" id="28760"/>
    <lineage>
        <taxon>Eukaryota</taxon>
        <taxon>Metazoa</taxon>
        <taxon>Chordata</taxon>
        <taxon>Craniata</taxon>
        <taxon>Vertebrata</taxon>
        <taxon>Euteleostomi</taxon>
        <taxon>Actinopterygii</taxon>
        <taxon>Neopterygii</taxon>
        <taxon>Teleostei</taxon>
        <taxon>Neoteleostei</taxon>
        <taxon>Acanthomorphata</taxon>
        <taxon>Ovalentaria</taxon>
        <taxon>Atherinomorphae</taxon>
        <taxon>Cyprinodontiformes</taxon>
        <taxon>Goodeidae</taxon>
        <taxon>Crenichthys</taxon>
    </lineage>
</organism>
<accession>A0AAV9RTC2</accession>
<name>A0AAV9RTC2_9TELE</name>
<reference evidence="4 5" key="1">
    <citation type="submission" date="2021-06" db="EMBL/GenBank/DDBJ databases">
        <authorList>
            <person name="Palmer J.M."/>
        </authorList>
    </citation>
    <scope>NUCLEOTIDE SEQUENCE [LARGE SCALE GENOMIC DNA]</scope>
    <source>
        <strain evidence="4 5">MEX-2019</strain>
        <tissue evidence="4">Muscle</tissue>
    </source>
</reference>
<dbReference type="PANTHER" id="PTHR14715">
    <property type="entry name" value="FAM124 DOMAIN-CONTAINING PROTEIN-RELATED"/>
    <property type="match status" value="1"/>
</dbReference>
<feature type="compositionally biased region" description="Acidic residues" evidence="2">
    <location>
        <begin position="349"/>
        <end position="358"/>
    </location>
</feature>
<feature type="compositionally biased region" description="Low complexity" evidence="2">
    <location>
        <begin position="20"/>
        <end position="31"/>
    </location>
</feature>
<evidence type="ECO:0000259" key="3">
    <source>
        <dbReference type="Pfam" id="PF15067"/>
    </source>
</evidence>
<feature type="domain" description="FAM124" evidence="3">
    <location>
        <begin position="43"/>
        <end position="285"/>
    </location>
</feature>
<dbReference type="Pfam" id="PF15067">
    <property type="entry name" value="FAM124"/>
    <property type="match status" value="1"/>
</dbReference>
<proteinExistence type="inferred from homology"/>